<dbReference type="AlphaFoldDB" id="A0AA86ULE2"/>
<gene>
    <name evidence="3" type="ORF">HINF_LOCUS34031</name>
    <name evidence="2" type="ORF">HINF_LOCUS50460</name>
</gene>
<dbReference type="EMBL" id="CATOUU010000960">
    <property type="protein sequence ID" value="CAI9962815.1"/>
    <property type="molecule type" value="Genomic_DNA"/>
</dbReference>
<evidence type="ECO:0000313" key="2">
    <source>
        <dbReference type="EMBL" id="CAI9962815.1"/>
    </source>
</evidence>
<proteinExistence type="predicted"/>
<accession>A0AA86ULE2</accession>
<keyword evidence="1" id="KW-0472">Membrane</keyword>
<name>A0AA86ULE2_9EUKA</name>
<reference evidence="3 4" key="2">
    <citation type="submission" date="2024-07" db="EMBL/GenBank/DDBJ databases">
        <authorList>
            <person name="Akdeniz Z."/>
        </authorList>
    </citation>
    <scope>NUCLEOTIDE SEQUENCE [LARGE SCALE GENOMIC DNA]</scope>
</reference>
<dbReference type="Proteomes" id="UP001642409">
    <property type="component" value="Unassembled WGS sequence"/>
</dbReference>
<keyword evidence="4" id="KW-1185">Reference proteome</keyword>
<evidence type="ECO:0000313" key="3">
    <source>
        <dbReference type="EMBL" id="CAL6031499.1"/>
    </source>
</evidence>
<keyword evidence="1" id="KW-0812">Transmembrane</keyword>
<organism evidence="2">
    <name type="scientific">Hexamita inflata</name>
    <dbReference type="NCBI Taxonomy" id="28002"/>
    <lineage>
        <taxon>Eukaryota</taxon>
        <taxon>Metamonada</taxon>
        <taxon>Diplomonadida</taxon>
        <taxon>Hexamitidae</taxon>
        <taxon>Hexamitinae</taxon>
        <taxon>Hexamita</taxon>
    </lineage>
</organism>
<sequence length="119" mass="14081">MISQENNSYQYQQRSQWPNISLLLSLYIFIFILQVQEVVRSGFNQAVTRFLRFYVRGFLRHHTRQAISAELGYLAVFSQGFGFVLAEKLHIPEFEPETKRMQHINTTNQIKLISIQCRI</sequence>
<evidence type="ECO:0000313" key="4">
    <source>
        <dbReference type="Proteomes" id="UP001642409"/>
    </source>
</evidence>
<evidence type="ECO:0000256" key="1">
    <source>
        <dbReference type="SAM" id="Phobius"/>
    </source>
</evidence>
<feature type="transmembrane region" description="Helical" evidence="1">
    <location>
        <begin position="20"/>
        <end position="39"/>
    </location>
</feature>
<dbReference type="EMBL" id="CAXDID020000120">
    <property type="protein sequence ID" value="CAL6031499.1"/>
    <property type="molecule type" value="Genomic_DNA"/>
</dbReference>
<comment type="caution">
    <text evidence="2">The sequence shown here is derived from an EMBL/GenBank/DDBJ whole genome shotgun (WGS) entry which is preliminary data.</text>
</comment>
<reference evidence="2" key="1">
    <citation type="submission" date="2023-06" db="EMBL/GenBank/DDBJ databases">
        <authorList>
            <person name="Kurt Z."/>
        </authorList>
    </citation>
    <scope>NUCLEOTIDE SEQUENCE</scope>
</reference>
<protein>
    <submittedName>
        <fullName evidence="3">Hypothetical_protein</fullName>
    </submittedName>
</protein>
<keyword evidence="1" id="KW-1133">Transmembrane helix</keyword>